<accession>A0AAD7EG28</accession>
<evidence type="ECO:0008006" key="3">
    <source>
        <dbReference type="Google" id="ProtNLM"/>
    </source>
</evidence>
<dbReference type="AlphaFoldDB" id="A0AAD7EG28"/>
<organism evidence="1 2">
    <name type="scientific">Mycena albidolilacea</name>
    <dbReference type="NCBI Taxonomy" id="1033008"/>
    <lineage>
        <taxon>Eukaryota</taxon>
        <taxon>Fungi</taxon>
        <taxon>Dikarya</taxon>
        <taxon>Basidiomycota</taxon>
        <taxon>Agaricomycotina</taxon>
        <taxon>Agaricomycetes</taxon>
        <taxon>Agaricomycetidae</taxon>
        <taxon>Agaricales</taxon>
        <taxon>Marasmiineae</taxon>
        <taxon>Mycenaceae</taxon>
        <taxon>Mycena</taxon>
    </lineage>
</organism>
<name>A0AAD7EG28_9AGAR</name>
<dbReference type="SUPFAM" id="SSF81383">
    <property type="entry name" value="F-box domain"/>
    <property type="match status" value="1"/>
</dbReference>
<gene>
    <name evidence="1" type="ORF">DFH08DRAFT_892452</name>
</gene>
<sequence length="499" mass="55307">LLSRTVMSLELPPELWSEIFKILPWRSLPAVYAVSSLFSEISRSLLFWEFVFYPRRAREEDTTELEFRRLKFWSSPKIAPHVHKLTVNLVGIGEKLIRNSPSPLVLAFLDTVPRFTALQDLICCTHRTLPMEITALRVSSLSLRLFQIHSARLVPSVHSPSIFARGLVQIPPAKTSSASGADPDRREYSLGAFAMLLIQPVTWATRKIALNLGYVALETTPPHKQLRVEHFSYTDMPFPDPGAESQLRLLDPSSLRRLDLQSQSLYAIRHFLGDAPAMGSLHNLHAVELTFPESTFSEIHACLSLLPAIRDLTLNVAGRCTSDAFPEIPPAPHLAKFKGPAVLLPLVLLGTAPQALTITRGRREYASEFLHALQTSRRTAIGSVTSLALPIRYLTLVEGSDVLADALSFFPTLDSLSVTVYSRAPSHIIPPAINSRALCERLAKTLSVATALRTIVLHWSLDGDDPSEIVPSLSELEGVLQSAIPKLMIMSVSYLGRLW</sequence>
<dbReference type="Proteomes" id="UP001218218">
    <property type="component" value="Unassembled WGS sequence"/>
</dbReference>
<protein>
    <recommendedName>
        <fullName evidence="3">F-box domain-containing protein</fullName>
    </recommendedName>
</protein>
<evidence type="ECO:0000313" key="2">
    <source>
        <dbReference type="Proteomes" id="UP001218218"/>
    </source>
</evidence>
<evidence type="ECO:0000313" key="1">
    <source>
        <dbReference type="EMBL" id="KAJ7318383.1"/>
    </source>
</evidence>
<dbReference type="EMBL" id="JARIHO010000058">
    <property type="protein sequence ID" value="KAJ7318383.1"/>
    <property type="molecule type" value="Genomic_DNA"/>
</dbReference>
<feature type="non-terminal residue" evidence="1">
    <location>
        <position position="1"/>
    </location>
</feature>
<dbReference type="InterPro" id="IPR036047">
    <property type="entry name" value="F-box-like_dom_sf"/>
</dbReference>
<keyword evidence="2" id="KW-1185">Reference proteome</keyword>
<proteinExistence type="predicted"/>
<comment type="caution">
    <text evidence="1">The sequence shown here is derived from an EMBL/GenBank/DDBJ whole genome shotgun (WGS) entry which is preliminary data.</text>
</comment>
<reference evidence="1" key="1">
    <citation type="submission" date="2023-03" db="EMBL/GenBank/DDBJ databases">
        <title>Massive genome expansion in bonnet fungi (Mycena s.s.) driven by repeated elements and novel gene families across ecological guilds.</title>
        <authorList>
            <consortium name="Lawrence Berkeley National Laboratory"/>
            <person name="Harder C.B."/>
            <person name="Miyauchi S."/>
            <person name="Viragh M."/>
            <person name="Kuo A."/>
            <person name="Thoen E."/>
            <person name="Andreopoulos B."/>
            <person name="Lu D."/>
            <person name="Skrede I."/>
            <person name="Drula E."/>
            <person name="Henrissat B."/>
            <person name="Morin E."/>
            <person name="Kohler A."/>
            <person name="Barry K."/>
            <person name="LaButti K."/>
            <person name="Morin E."/>
            <person name="Salamov A."/>
            <person name="Lipzen A."/>
            <person name="Mereny Z."/>
            <person name="Hegedus B."/>
            <person name="Baldrian P."/>
            <person name="Stursova M."/>
            <person name="Weitz H."/>
            <person name="Taylor A."/>
            <person name="Grigoriev I.V."/>
            <person name="Nagy L.G."/>
            <person name="Martin F."/>
            <person name="Kauserud H."/>
        </authorList>
    </citation>
    <scope>NUCLEOTIDE SEQUENCE</scope>
    <source>
        <strain evidence="1">CBHHK002</strain>
    </source>
</reference>